<feature type="domain" description="Carrier" evidence="6">
    <location>
        <begin position="1717"/>
        <end position="1794"/>
    </location>
</feature>
<dbReference type="GO" id="GO:0006633">
    <property type="term" value="P:fatty acid biosynthetic process"/>
    <property type="evidence" value="ECO:0007669"/>
    <property type="project" value="TreeGrafter"/>
</dbReference>
<evidence type="ECO:0000256" key="1">
    <source>
        <dbReference type="ARBA" id="ARBA00022450"/>
    </source>
</evidence>
<dbReference type="CDD" id="cd02440">
    <property type="entry name" value="AdoMet_MTases"/>
    <property type="match status" value="1"/>
</dbReference>
<dbReference type="Proteomes" id="UP000002499">
    <property type="component" value="Unassembled WGS sequence"/>
</dbReference>
<dbReference type="InterPro" id="IPR001227">
    <property type="entry name" value="Ac_transferase_dom_sf"/>
</dbReference>
<evidence type="ECO:0000313" key="9">
    <source>
        <dbReference type="Proteomes" id="UP000002499"/>
    </source>
</evidence>
<dbReference type="SMART" id="SM00823">
    <property type="entry name" value="PKS_PP"/>
    <property type="match status" value="1"/>
</dbReference>
<dbReference type="InterPro" id="IPR029063">
    <property type="entry name" value="SAM-dependent_MTases_sf"/>
</dbReference>
<dbReference type="InterPro" id="IPR009081">
    <property type="entry name" value="PP-bd_ACP"/>
</dbReference>
<dbReference type="PANTHER" id="PTHR43775:SF29">
    <property type="entry name" value="ASPERFURANONE POLYKETIDE SYNTHASE AFOG-RELATED"/>
    <property type="match status" value="1"/>
</dbReference>
<keyword evidence="9" id="KW-1185">Reference proteome</keyword>
<dbReference type="STRING" id="655827.E9EIK9"/>
<dbReference type="Gene3D" id="3.40.50.720">
    <property type="entry name" value="NAD(P)-binding Rossmann-like Domain"/>
    <property type="match status" value="2"/>
</dbReference>
<protein>
    <submittedName>
        <fullName evidence="8">Uncharacterized protein</fullName>
    </submittedName>
</protein>
<dbReference type="GO" id="GO:0004312">
    <property type="term" value="F:fatty acid synthase activity"/>
    <property type="evidence" value="ECO:0007669"/>
    <property type="project" value="TreeGrafter"/>
</dbReference>
<dbReference type="Pfam" id="PF00109">
    <property type="entry name" value="ketoacyl-synt"/>
    <property type="match status" value="1"/>
</dbReference>
<proteinExistence type="predicted"/>
<feature type="compositionally biased region" description="Polar residues" evidence="5">
    <location>
        <begin position="76"/>
        <end position="88"/>
    </location>
</feature>
<keyword evidence="3" id="KW-0808">Transferase</keyword>
<dbReference type="PROSITE" id="PS52004">
    <property type="entry name" value="KS3_2"/>
    <property type="match status" value="1"/>
</dbReference>
<dbReference type="InterPro" id="IPR016036">
    <property type="entry name" value="Malonyl_transacylase_ACP-bd"/>
</dbReference>
<dbReference type="OrthoDB" id="329835at2759"/>
<dbReference type="InterPro" id="IPR014030">
    <property type="entry name" value="Ketoacyl_synth_N"/>
</dbReference>
<dbReference type="SMART" id="SM00827">
    <property type="entry name" value="PKS_AT"/>
    <property type="match status" value="1"/>
</dbReference>
<evidence type="ECO:0000313" key="8">
    <source>
        <dbReference type="EMBL" id="EFY84245.1"/>
    </source>
</evidence>
<reference evidence="8 9" key="1">
    <citation type="journal article" date="2011" name="PLoS Genet.">
        <title>Genome sequencing and comparative transcriptomics of the model entomopathogenic fungi Metarhizium anisopliae and M. acridum.</title>
        <authorList>
            <person name="Gao Q."/>
            <person name="Jin K."/>
            <person name="Ying S.H."/>
            <person name="Zhang Y."/>
            <person name="Xiao G."/>
            <person name="Shang Y."/>
            <person name="Duan Z."/>
            <person name="Hu X."/>
            <person name="Xie X.Q."/>
            <person name="Zhou G."/>
            <person name="Peng G."/>
            <person name="Luo Z."/>
            <person name="Huang W."/>
            <person name="Wang B."/>
            <person name="Fang W."/>
            <person name="Wang S."/>
            <person name="Zhong Y."/>
            <person name="Ma L.J."/>
            <person name="St Leger R.J."/>
            <person name="Zhao G.P."/>
            <person name="Pei Y."/>
            <person name="Feng M.G."/>
            <person name="Xia Y."/>
            <person name="Wang C."/>
        </authorList>
    </citation>
    <scope>NUCLEOTIDE SEQUENCE [LARGE SCALE GENOMIC DNA]</scope>
    <source>
        <strain evidence="8 9">CQMa 102</strain>
    </source>
</reference>
<dbReference type="InterPro" id="IPR014043">
    <property type="entry name" value="Acyl_transferase_dom"/>
</dbReference>
<dbReference type="SUPFAM" id="SSF53335">
    <property type="entry name" value="S-adenosyl-L-methionine-dependent methyltransferases"/>
    <property type="match status" value="1"/>
</dbReference>
<evidence type="ECO:0000259" key="7">
    <source>
        <dbReference type="PROSITE" id="PS52004"/>
    </source>
</evidence>
<dbReference type="InterPro" id="IPR056501">
    <property type="entry name" value="NAD-bd_HRPKS_sdrA"/>
</dbReference>
<evidence type="ECO:0000256" key="2">
    <source>
        <dbReference type="ARBA" id="ARBA00022553"/>
    </source>
</evidence>
<dbReference type="GO" id="GO:0044550">
    <property type="term" value="P:secondary metabolite biosynthetic process"/>
    <property type="evidence" value="ECO:0007669"/>
    <property type="project" value="TreeGrafter"/>
</dbReference>
<dbReference type="Gene3D" id="3.40.47.10">
    <property type="match status" value="2"/>
</dbReference>
<dbReference type="InterPro" id="IPR036291">
    <property type="entry name" value="NAD(P)-bd_dom_sf"/>
</dbReference>
<dbReference type="Gene3D" id="1.10.1200.10">
    <property type="entry name" value="ACP-like"/>
    <property type="match status" value="1"/>
</dbReference>
<evidence type="ECO:0000256" key="4">
    <source>
        <dbReference type="ARBA" id="ARBA00023002"/>
    </source>
</evidence>
<feature type="region of interest" description="Disordered" evidence="5">
    <location>
        <begin position="1684"/>
        <end position="1703"/>
    </location>
</feature>
<organism evidence="9">
    <name type="scientific">Metarhizium acridum (strain CQMa 102)</name>
    <dbReference type="NCBI Taxonomy" id="655827"/>
    <lineage>
        <taxon>Eukaryota</taxon>
        <taxon>Fungi</taxon>
        <taxon>Dikarya</taxon>
        <taxon>Ascomycota</taxon>
        <taxon>Pezizomycotina</taxon>
        <taxon>Sordariomycetes</taxon>
        <taxon>Hypocreomycetidae</taxon>
        <taxon>Hypocreales</taxon>
        <taxon>Clavicipitaceae</taxon>
        <taxon>Metarhizium</taxon>
    </lineage>
</organism>
<dbReference type="Pfam" id="PF23114">
    <property type="entry name" value="NAD-bd_HRPKS_sdrA"/>
    <property type="match status" value="1"/>
</dbReference>
<dbReference type="CDD" id="cd00833">
    <property type="entry name" value="PKS"/>
    <property type="match status" value="1"/>
</dbReference>
<dbReference type="SUPFAM" id="SSF51735">
    <property type="entry name" value="NAD(P)-binding Rossmann-fold domains"/>
    <property type="match status" value="1"/>
</dbReference>
<evidence type="ECO:0000256" key="5">
    <source>
        <dbReference type="SAM" id="MobiDB-lite"/>
    </source>
</evidence>
<feature type="region of interest" description="Disordered" evidence="5">
    <location>
        <begin position="63"/>
        <end position="88"/>
    </location>
</feature>
<dbReference type="OMA" id="FSIPICA"/>
<dbReference type="InterPro" id="IPR020841">
    <property type="entry name" value="PKS_Beta-ketoAc_synthase_dom"/>
</dbReference>
<dbReference type="Gene3D" id="3.40.366.10">
    <property type="entry name" value="Malonyl-Coenzyme A Acyl Carrier Protein, domain 2"/>
    <property type="match status" value="1"/>
</dbReference>
<dbReference type="HOGENOM" id="CLU_000022_31_0_1"/>
<dbReference type="SUPFAM" id="SSF47336">
    <property type="entry name" value="ACP-like"/>
    <property type="match status" value="1"/>
</dbReference>
<dbReference type="GO" id="GO:0031177">
    <property type="term" value="F:phosphopantetheine binding"/>
    <property type="evidence" value="ECO:0007669"/>
    <property type="project" value="InterPro"/>
</dbReference>
<evidence type="ECO:0000259" key="6">
    <source>
        <dbReference type="PROSITE" id="PS50075"/>
    </source>
</evidence>
<dbReference type="SMART" id="SM00822">
    <property type="entry name" value="PKS_KR"/>
    <property type="match status" value="1"/>
</dbReference>
<dbReference type="InterPro" id="IPR016035">
    <property type="entry name" value="Acyl_Trfase/lysoPLipase"/>
</dbReference>
<dbReference type="PANTHER" id="PTHR43775">
    <property type="entry name" value="FATTY ACID SYNTHASE"/>
    <property type="match status" value="1"/>
</dbReference>
<keyword evidence="4" id="KW-0560">Oxidoreductase</keyword>
<dbReference type="GO" id="GO:0016491">
    <property type="term" value="F:oxidoreductase activity"/>
    <property type="evidence" value="ECO:0007669"/>
    <property type="project" value="UniProtKB-KW"/>
</dbReference>
<dbReference type="InterPro" id="IPR013968">
    <property type="entry name" value="PKS_KR"/>
</dbReference>
<dbReference type="Pfam" id="PF00698">
    <property type="entry name" value="Acyl_transf_1"/>
    <property type="match status" value="1"/>
</dbReference>
<name>E9EIK9_METAQ</name>
<dbReference type="SUPFAM" id="SSF52151">
    <property type="entry name" value="FabD/lysophospholipase-like"/>
    <property type="match status" value="1"/>
</dbReference>
<dbReference type="Pfam" id="PF08659">
    <property type="entry name" value="KR"/>
    <property type="match status" value="1"/>
</dbReference>
<dbReference type="EMBL" id="GL698644">
    <property type="protein sequence ID" value="EFY84245.1"/>
    <property type="molecule type" value="Genomic_DNA"/>
</dbReference>
<evidence type="ECO:0000256" key="3">
    <source>
        <dbReference type="ARBA" id="ARBA00022679"/>
    </source>
</evidence>
<dbReference type="InterPro" id="IPR020806">
    <property type="entry name" value="PKS_PP-bd"/>
</dbReference>
<dbReference type="Gene3D" id="3.40.50.150">
    <property type="entry name" value="Vaccinia Virus protein VP39"/>
    <property type="match status" value="1"/>
</dbReference>
<dbReference type="PROSITE" id="PS50075">
    <property type="entry name" value="CARRIER"/>
    <property type="match status" value="1"/>
</dbReference>
<dbReference type="InterPro" id="IPR057326">
    <property type="entry name" value="KR_dom"/>
</dbReference>
<dbReference type="Pfam" id="PF23297">
    <property type="entry name" value="ACP_SdgA_C"/>
    <property type="match status" value="1"/>
</dbReference>
<feature type="domain" description="Ketosynthase family 3 (KS3)" evidence="7">
    <location>
        <begin position="1"/>
        <end position="350"/>
    </location>
</feature>
<dbReference type="InterPro" id="IPR036736">
    <property type="entry name" value="ACP-like_sf"/>
</dbReference>
<dbReference type="InterPro" id="IPR050091">
    <property type="entry name" value="PKS_NRPS_Biosynth_Enz"/>
</dbReference>
<keyword evidence="2" id="KW-0597">Phosphoprotein</keyword>
<dbReference type="InterPro" id="IPR016039">
    <property type="entry name" value="Thiolase-like"/>
</dbReference>
<dbReference type="SUPFAM" id="SSF55048">
    <property type="entry name" value="Probable ACP-binding domain of malonyl-CoA ACP transacylase"/>
    <property type="match status" value="1"/>
</dbReference>
<gene>
    <name evidence="8" type="ORF">MAC_09707</name>
</gene>
<dbReference type="SUPFAM" id="SSF53901">
    <property type="entry name" value="Thiolase-like"/>
    <property type="match status" value="1"/>
</dbReference>
<dbReference type="InParanoid" id="E9EIK9"/>
<sequence>MASIGAQPSREPVAIIGLSYKSARDTRSPTNLDTHFFDFPPELAASLSSLVRLELESAYEATENARRNNGHEDSVNHNGQTLSKPVNTSTDSAVAAARISHFFDFRGPSITLNTTTSLVALHQAVQSLQSGESSMAVVEDSNLTLSRDIPMCQVCSSVLCPIDKSSALEAGANEDDCSERVATLVIKLLKDALLSGDPIRAVIRETLVNQDGKTEAITTPQAILTRHCYHTAAVKTGATTGLSGIIKVVLAMEKALVPPSPVMPLKTDSTRVGNEAKEWPLGPDDVQRVSINSFGAGFADAHFILEDAESVLPRIDPPAPTQKPTQKYKTKVLVLSAGNEGASKMITLNLKNYLEKRKGTVVNEEALLENLLYTLGQRRTLFEWVAACRVPFSRGIDEVIKGLEALKFKPKRCRPRIGMVFTGQGAQWHAMGREAIIAYPPFKASLEEGDVYLKQLGADWSLLEELHRDGDTTRVNDAAVSIPICAALQISLVRLLRSWGVRPTAVASHSSGDIAAAYTVGALNYQSALAVAYYRAVLTSNESHGPGSPKGCMIAIGAGIDQVESYLRRLENGRAVAACVNSPLSVTVAGDASAVEEVEAMAKADGLFARRLRVDTAYHSHHMDPIAQPYQEALSEHGIKIAEGGDLLGSVSFSSAVTGGRIHRVDELATPEYWVKSLTNPVRFIEAISDMVLGDFDPSGTSVDLIIEIGPHSALRPLITEILRLPEFNGIQIPYYSCLFRNTNARDSLQDLVASLLCEGYSISLEPINFPWGKWPHLRVLTDLPTYPWSRQIRHEEESSVNKAINILSLNDDEANEPAVKMEGLVPQSVDADPVSPGQPQFKPWERDICNKIKWAPDMTLSTTQALQSLKRQLDGFFDPMKDQIAIDLRRVCIDFMQNALAALTEVDVKRLNEHHRKYYTWMQTQVQLARDGNSGPKSSQRPFDNDLDYQRRIAEAAKASVIVRMVCQLGPRLADFLRRSETPPELMLEDEPLKLLYKSYNNIYKSDSFFQHLVDLLQRIVHKNHRARIIEIGGGTGSKARHWLNAMRATKHGFPMALLYHFTDISIDHLEAAKPRFAEWSGIVHYSVFDMEKDPADQGLDTGTYDIVIMFPDYHGTKSKVKTISNVRKLLKPGGSLLFMEMTRHRIDLPFVLGLLPDWRHSEEELRPSNQSLSVTSWNTVLQSSGFTGVDLELHDRESEGMYSIRTIMSTAVPDSQPEGPSLKEVLLVTSSKTPVPRNWLTSLQRSMGTMGSTDGPIPAVKELETSCPSSFAGKICVFFGEMVQPILAPLETAQLGGIKSMSTSCKGLLWITRGGAVDCEQPDRGLAVGFIRSLRNKYVGRKFCTLDLDPKIPVWCERTVPLILQILHREFAGNNVTSAFLAPSEFEYAERNGTFLIPRLQKSLDENKFIVPEAVNYSTTDRISGDKVLQMDNPARRQRTTLSPDASYLIVGGVGGIGRAGDGIKTGGFVEEAMQEMCCRIKAISGDVSDAANLALALQECRQDRLPPIRGIVHAAMVVQASLLAKMTINEYKTVIMPKVNGTWNLHSQFPHIGDLDFFVILSSNAGTLGYASQANYAAACSYQDALAQCRVSRGLPCVSIDLPVVKSIGHLAERAELRSCLEKLGQMSLDQDMVCKLIELAILEPYAGHIVVGINAGPGPHWDPDGFSQLGRDARFFGLQHRQPRQQKGAGEGKEDDDDGRLPIQLAAASSQHEAERLVSQAIAQKLARILMISVSDVDMSRPPGVHGVDSMVAVDLGNLLRGQIAAEISSFDIMQSASLDALAVLAASRSAHLLKLENPGWSSSSWESIGSPYGIFMPKSEMKYPKYD</sequence>
<accession>E9EIK9</accession>
<dbReference type="Pfam" id="PF13489">
    <property type="entry name" value="Methyltransf_23"/>
    <property type="match status" value="1"/>
</dbReference>
<dbReference type="eggNOG" id="KOG1202">
    <property type="taxonomic scope" value="Eukaryota"/>
</dbReference>
<feature type="compositionally biased region" description="Basic and acidic residues" evidence="5">
    <location>
        <begin position="63"/>
        <end position="75"/>
    </location>
</feature>
<dbReference type="SMART" id="SM00825">
    <property type="entry name" value="PKS_KS"/>
    <property type="match status" value="1"/>
</dbReference>
<keyword evidence="1" id="KW-0596">Phosphopantetheine</keyword>